<evidence type="ECO:0000259" key="5">
    <source>
        <dbReference type="PROSITE" id="PS50089"/>
    </source>
</evidence>
<dbReference type="Pfam" id="PF13639">
    <property type="entry name" value="zf-RING_2"/>
    <property type="match status" value="1"/>
</dbReference>
<dbReference type="SMART" id="SM00744">
    <property type="entry name" value="RINGv"/>
    <property type="match status" value="1"/>
</dbReference>
<dbReference type="PANTHER" id="PTHR22765:SF434">
    <property type="entry name" value="GB|AAD18119.1-RELATED"/>
    <property type="match status" value="1"/>
</dbReference>
<gene>
    <name evidence="6" type="ORF">TCM_038414</name>
</gene>
<dbReference type="InParanoid" id="A0A061GPY9"/>
<dbReference type="InterPro" id="IPR011016">
    <property type="entry name" value="Znf_RING-CH"/>
</dbReference>
<dbReference type="Proteomes" id="UP000026915">
    <property type="component" value="Chromosome 9"/>
</dbReference>
<protein>
    <recommendedName>
        <fullName evidence="5">RING-type domain-containing protein</fullName>
    </recommendedName>
</protein>
<dbReference type="InterPro" id="IPR001841">
    <property type="entry name" value="Znf_RING"/>
</dbReference>
<organism evidence="6 7">
    <name type="scientific">Theobroma cacao</name>
    <name type="common">Cacao</name>
    <name type="synonym">Cocoa</name>
    <dbReference type="NCBI Taxonomy" id="3641"/>
    <lineage>
        <taxon>Eukaryota</taxon>
        <taxon>Viridiplantae</taxon>
        <taxon>Streptophyta</taxon>
        <taxon>Embryophyta</taxon>
        <taxon>Tracheophyta</taxon>
        <taxon>Spermatophyta</taxon>
        <taxon>Magnoliopsida</taxon>
        <taxon>eudicotyledons</taxon>
        <taxon>Gunneridae</taxon>
        <taxon>Pentapetalae</taxon>
        <taxon>rosids</taxon>
        <taxon>malvids</taxon>
        <taxon>Malvales</taxon>
        <taxon>Malvaceae</taxon>
        <taxon>Byttnerioideae</taxon>
        <taxon>Theobroma</taxon>
    </lineage>
</organism>
<feature type="domain" description="RING-type" evidence="5">
    <location>
        <begin position="215"/>
        <end position="255"/>
    </location>
</feature>
<dbReference type="STRING" id="3641.A0A061GPY9"/>
<proteinExistence type="predicted"/>
<dbReference type="EMBL" id="CM001887">
    <property type="protein sequence ID" value="EOY31488.1"/>
    <property type="molecule type" value="Genomic_DNA"/>
</dbReference>
<dbReference type="SUPFAM" id="SSF57850">
    <property type="entry name" value="RING/U-box"/>
    <property type="match status" value="1"/>
</dbReference>
<dbReference type="PANTHER" id="PTHR22765">
    <property type="entry name" value="RING FINGER AND PROTEASE ASSOCIATED DOMAIN-CONTAINING"/>
    <property type="match status" value="1"/>
</dbReference>
<dbReference type="GO" id="GO:0008270">
    <property type="term" value="F:zinc ion binding"/>
    <property type="evidence" value="ECO:0007669"/>
    <property type="project" value="UniProtKB-KW"/>
</dbReference>
<dbReference type="PROSITE" id="PS50089">
    <property type="entry name" value="ZF_RING_2"/>
    <property type="match status" value="1"/>
</dbReference>
<dbReference type="GO" id="GO:0061630">
    <property type="term" value="F:ubiquitin protein ligase activity"/>
    <property type="evidence" value="ECO:0000318"/>
    <property type="project" value="GO_Central"/>
</dbReference>
<evidence type="ECO:0000256" key="2">
    <source>
        <dbReference type="ARBA" id="ARBA00022771"/>
    </source>
</evidence>
<evidence type="ECO:0000256" key="1">
    <source>
        <dbReference type="ARBA" id="ARBA00022723"/>
    </source>
</evidence>
<dbReference type="Gramene" id="EOY31488">
    <property type="protein sequence ID" value="EOY31488"/>
    <property type="gene ID" value="TCM_038414"/>
</dbReference>
<keyword evidence="1" id="KW-0479">Metal-binding</keyword>
<dbReference type="SMART" id="SM00184">
    <property type="entry name" value="RING"/>
    <property type="match status" value="1"/>
</dbReference>
<keyword evidence="3" id="KW-0862">Zinc</keyword>
<evidence type="ECO:0000256" key="3">
    <source>
        <dbReference type="ARBA" id="ARBA00022833"/>
    </source>
</evidence>
<evidence type="ECO:0000313" key="7">
    <source>
        <dbReference type="Proteomes" id="UP000026915"/>
    </source>
</evidence>
<dbReference type="eggNOG" id="KOG0800">
    <property type="taxonomic scope" value="Eukaryota"/>
</dbReference>
<dbReference type="GO" id="GO:0006511">
    <property type="term" value="P:ubiquitin-dependent protein catabolic process"/>
    <property type="evidence" value="ECO:0000318"/>
    <property type="project" value="GO_Central"/>
</dbReference>
<sequence length="259" mass="28814">MNLIQELVFQKRVRLFKWNVKSPSYQHHVLQGQILFLIKSRLVSTPATSNVKFSHPISYSFPFHLECLSSTKDVEKLAYEAVLSTQQFLEQRNITALANSLSGYLVKNYSFGLDTLSNPNAPKVLIVVEVNKAWVLKGFQDYGIGEVEVGDRFSGEADTTDEEDILLRLRILLGVPVLSVLEPIDISEPLGLTQVPGLDLFEPCDGGALADQGTCAICLEGLSMDSCRKTPCSHVFHGGCIAQWLWRKRSCPLCRSQLA</sequence>
<reference evidence="6 7" key="1">
    <citation type="journal article" date="2013" name="Genome Biol.">
        <title>The genome sequence of the most widely cultivated cacao type and its use to identify candidate genes regulating pod color.</title>
        <authorList>
            <person name="Motamayor J.C."/>
            <person name="Mockaitis K."/>
            <person name="Schmutz J."/>
            <person name="Haiminen N."/>
            <person name="Iii D.L."/>
            <person name="Cornejo O."/>
            <person name="Findley S.D."/>
            <person name="Zheng P."/>
            <person name="Utro F."/>
            <person name="Royaert S."/>
            <person name="Saski C."/>
            <person name="Jenkins J."/>
            <person name="Podicheti R."/>
            <person name="Zhao M."/>
            <person name="Scheffler B.E."/>
            <person name="Stack J.C."/>
            <person name="Feltus F.A."/>
            <person name="Mustiga G.M."/>
            <person name="Amores F."/>
            <person name="Phillips W."/>
            <person name="Marelli J.P."/>
            <person name="May G.D."/>
            <person name="Shapiro H."/>
            <person name="Ma J."/>
            <person name="Bustamante C.D."/>
            <person name="Schnell R.J."/>
            <person name="Main D."/>
            <person name="Gilbert D."/>
            <person name="Parida L."/>
            <person name="Kuhn D.N."/>
        </authorList>
    </citation>
    <scope>NUCLEOTIDE SEQUENCE [LARGE SCALE GENOMIC DNA]</scope>
    <source>
        <strain evidence="7">cv. Matina 1-6</strain>
    </source>
</reference>
<dbReference type="OMA" id="GRCIARW"/>
<keyword evidence="7" id="KW-1185">Reference proteome</keyword>
<evidence type="ECO:0000256" key="4">
    <source>
        <dbReference type="PROSITE-ProRule" id="PRU00175"/>
    </source>
</evidence>
<dbReference type="Gene3D" id="3.30.40.10">
    <property type="entry name" value="Zinc/RING finger domain, C3HC4 (zinc finger)"/>
    <property type="match status" value="1"/>
</dbReference>
<dbReference type="InterPro" id="IPR051826">
    <property type="entry name" value="E3_ubiquitin-ligase_domain"/>
</dbReference>
<dbReference type="HOGENOM" id="CLU_1075264_0_0_1"/>
<dbReference type="InterPro" id="IPR013083">
    <property type="entry name" value="Znf_RING/FYVE/PHD"/>
</dbReference>
<dbReference type="AlphaFoldDB" id="A0A061GPY9"/>
<evidence type="ECO:0000313" key="6">
    <source>
        <dbReference type="EMBL" id="EOY31488.1"/>
    </source>
</evidence>
<name>A0A061GPY9_THECC</name>
<keyword evidence="2 4" id="KW-0863">Zinc-finger</keyword>
<dbReference type="CDD" id="cd16454">
    <property type="entry name" value="RING-H2_PA-TM-RING"/>
    <property type="match status" value="1"/>
</dbReference>
<accession>A0A061GPY9</accession>